<protein>
    <submittedName>
        <fullName evidence="1">Uncharacterized protein</fullName>
    </submittedName>
</protein>
<sequence>MELSIPPPGLIPLAMAFFTPNQAAPNRLMTNNAYLALLGASDLLILACSHVVSIYTLVPGDRLDPGEKLIIGCRKATISAETQKGETEAVNGCKVGSIEATIEKDREVSPEVWISRAFEADNGLNDNSEFTIENEDETVQAKCQRTSSR</sequence>
<dbReference type="Proteomes" id="UP001177003">
    <property type="component" value="Chromosome 4"/>
</dbReference>
<evidence type="ECO:0000313" key="2">
    <source>
        <dbReference type="Proteomes" id="UP001177003"/>
    </source>
</evidence>
<name>A0AA35YYI4_LACSI</name>
<accession>A0AA35YYI4</accession>
<keyword evidence="2" id="KW-1185">Reference proteome</keyword>
<organism evidence="1 2">
    <name type="scientific">Lactuca saligna</name>
    <name type="common">Willowleaf lettuce</name>
    <dbReference type="NCBI Taxonomy" id="75948"/>
    <lineage>
        <taxon>Eukaryota</taxon>
        <taxon>Viridiplantae</taxon>
        <taxon>Streptophyta</taxon>
        <taxon>Embryophyta</taxon>
        <taxon>Tracheophyta</taxon>
        <taxon>Spermatophyta</taxon>
        <taxon>Magnoliopsida</taxon>
        <taxon>eudicotyledons</taxon>
        <taxon>Gunneridae</taxon>
        <taxon>Pentapetalae</taxon>
        <taxon>asterids</taxon>
        <taxon>campanulids</taxon>
        <taxon>Asterales</taxon>
        <taxon>Asteraceae</taxon>
        <taxon>Cichorioideae</taxon>
        <taxon>Cichorieae</taxon>
        <taxon>Lactucinae</taxon>
        <taxon>Lactuca</taxon>
    </lineage>
</organism>
<gene>
    <name evidence="1" type="ORF">LSALG_LOCUS22265</name>
</gene>
<dbReference type="AlphaFoldDB" id="A0AA35YYI4"/>
<dbReference type="EMBL" id="OX465080">
    <property type="protein sequence ID" value="CAI9282635.1"/>
    <property type="molecule type" value="Genomic_DNA"/>
</dbReference>
<reference evidence="1" key="1">
    <citation type="submission" date="2023-04" db="EMBL/GenBank/DDBJ databases">
        <authorList>
            <person name="Vijverberg K."/>
            <person name="Xiong W."/>
            <person name="Schranz E."/>
        </authorList>
    </citation>
    <scope>NUCLEOTIDE SEQUENCE</scope>
</reference>
<proteinExistence type="predicted"/>
<evidence type="ECO:0000313" key="1">
    <source>
        <dbReference type="EMBL" id="CAI9282635.1"/>
    </source>
</evidence>